<organism evidence="4 5">
    <name type="scientific">Menidia menidia</name>
    <name type="common">Atlantic silverside</name>
    <dbReference type="NCBI Taxonomy" id="238744"/>
    <lineage>
        <taxon>Eukaryota</taxon>
        <taxon>Metazoa</taxon>
        <taxon>Chordata</taxon>
        <taxon>Craniata</taxon>
        <taxon>Vertebrata</taxon>
        <taxon>Euteleostomi</taxon>
        <taxon>Actinopterygii</taxon>
        <taxon>Neopterygii</taxon>
        <taxon>Teleostei</taxon>
        <taxon>Neoteleostei</taxon>
        <taxon>Acanthomorphata</taxon>
        <taxon>Ovalentaria</taxon>
        <taxon>Atherinomorphae</taxon>
        <taxon>Atheriniformes</taxon>
        <taxon>Atherinopsidae</taxon>
        <taxon>Menidiinae</taxon>
        <taxon>Menidia</taxon>
    </lineage>
</organism>
<gene>
    <name evidence="4" type="ORF">MMEN_LOCUS13064</name>
</gene>
<feature type="domain" description="Reelin" evidence="3">
    <location>
        <begin position="74"/>
        <end position="261"/>
    </location>
</feature>
<keyword evidence="2" id="KW-0472">Membrane</keyword>
<keyword evidence="2" id="KW-0812">Transmembrane</keyword>
<dbReference type="GO" id="GO:0016020">
    <property type="term" value="C:membrane"/>
    <property type="evidence" value="ECO:0007669"/>
    <property type="project" value="TreeGrafter"/>
</dbReference>
<dbReference type="PANTHER" id="PTHR45828">
    <property type="entry name" value="CYTOCHROME B561/FERRIC REDUCTASE TRANSMEMBRANE"/>
    <property type="match status" value="1"/>
</dbReference>
<dbReference type="EMBL" id="CAJRST010014446">
    <property type="protein sequence ID" value="CAG5929438.1"/>
    <property type="molecule type" value="Genomic_DNA"/>
</dbReference>
<feature type="compositionally biased region" description="Basic and acidic residues" evidence="1">
    <location>
        <begin position="408"/>
        <end position="422"/>
    </location>
</feature>
<dbReference type="InterPro" id="IPR042307">
    <property type="entry name" value="Reeler_sf"/>
</dbReference>
<dbReference type="CDD" id="cd08544">
    <property type="entry name" value="Reeler"/>
    <property type="match status" value="1"/>
</dbReference>
<keyword evidence="5" id="KW-1185">Reference proteome</keyword>
<feature type="compositionally biased region" description="Polar residues" evidence="1">
    <location>
        <begin position="495"/>
        <end position="543"/>
    </location>
</feature>
<sequence length="1041" mass="113567">MILLFPEPEDDGSVTEQGRWRFPPPLFPLEISKLNNKTELEVTHCGLKKFEVFMTLGRSLLCKAMSATLLFSWLSLVLCLLAPPSASFSHGAGHAACLDMIPGHIRAHSLDPQHSYVSIRTSTLSYYPGQLITVTVRSSRDFMGFLLQARSVGNRKHRARRGFGVRSVALGPLLAGGSWILTPSGTRTLHCLSEGDTVTHSDKQRKRYLSFVWRAPDTAAGDLRFHITVVQSYFVYWAGIESTVVRDGSRRSWRGSNTTAVDELSTIQSVQEEKVTVLPGSLENETHTTPAFFSVVSEGIAIDPVPPTKEPLSFTSTVSSTDIRRMVATTTVFPNIAVKNSTNNHSLLNSLFPSIPPNDGEVEGREVEEKSQEPQLNSNPEKRNTTTASVTTIPMISNSFHVTNTLRSTDHNPKGSAREPKTPAKFKTQSNLGEPQWTILYESQVHTTKAKIGPHLKKYSSKPPNLPAFTSKAPLHSHSNSSQNSHLPSKVSFPMLQNPSTNPILWDSSSNTEPFRASTLSQDNIQSDNTVRQPKSRTSGGKSTTEKTHSHQTTVSSPLQPHTRSIIRQPSTGSTTTQTLPSFSQFDTAIQVSSTSPQSLYFDTLSQSPVTPQSSPLSSQSMSYPVFTLEEDLQSPAEINATSLVFGFASSVSPKPSFSSSKKPDSSSLSMNSFQTSDVVHPSTATHLHQSAGSTLESMFPVLRSTLPIHSTYPSSKKQPKTAPAFSALPSPFPVSTPHLSTTQSSLTSPLPFFLTSSTVLSSNYSNYSSPTQLSSGLKSDSSPFSFNSSLCLRSSNIFCSSSSTVSLALSSPATSISLAFSPTLPPPSFSSTSTSTAPTFTEHSTFPFISSITSPNSGPSPSLHRSLHTPLASLVPSKNITSVQTHIRPSNPDPDLNVPTQTVVHPNPKPYPNLRVNYGQEFKSKIPNIDIKPKHPSDLPKIEGKYPDIIPRHSTWELGILLGCSAALGMVLMVGVRYMYRQACGRRTEVTLNDREREYGRGERGLIHVQECGDLVRVRKIRENSFVLLTEYDVLASPGN</sequence>
<dbReference type="InterPro" id="IPR051237">
    <property type="entry name" value="Ferric-chelate_Red/DefProt"/>
</dbReference>
<feature type="compositionally biased region" description="Low complexity" evidence="1">
    <location>
        <begin position="653"/>
        <end position="673"/>
    </location>
</feature>
<feature type="region of interest" description="Disordered" evidence="1">
    <location>
        <begin position="405"/>
        <end position="431"/>
    </location>
</feature>
<comment type="caution">
    <text evidence="4">The sequence shown here is derived from an EMBL/GenBank/DDBJ whole genome shotgun (WGS) entry which is preliminary data.</text>
</comment>
<dbReference type="AlphaFoldDB" id="A0A8S4BDG8"/>
<name>A0A8S4BDG8_9TELE</name>
<feature type="compositionally biased region" description="Polar residues" evidence="1">
    <location>
        <begin position="373"/>
        <end position="389"/>
    </location>
</feature>
<accession>A0A8S4BDG8</accession>
<evidence type="ECO:0000259" key="3">
    <source>
        <dbReference type="PROSITE" id="PS51019"/>
    </source>
</evidence>
<dbReference type="Proteomes" id="UP000677803">
    <property type="component" value="Unassembled WGS sequence"/>
</dbReference>
<dbReference type="OrthoDB" id="2419613at2759"/>
<feature type="compositionally biased region" description="Basic and acidic residues" evidence="1">
    <location>
        <begin position="362"/>
        <end position="372"/>
    </location>
</feature>
<feature type="compositionally biased region" description="Low complexity" evidence="1">
    <location>
        <begin position="474"/>
        <end position="489"/>
    </location>
</feature>
<evidence type="ECO:0000256" key="2">
    <source>
        <dbReference type="SAM" id="Phobius"/>
    </source>
</evidence>
<feature type="region of interest" description="Disordered" evidence="1">
    <location>
        <begin position="653"/>
        <end position="674"/>
    </location>
</feature>
<feature type="region of interest" description="Disordered" evidence="1">
    <location>
        <begin position="351"/>
        <end position="389"/>
    </location>
</feature>
<proteinExistence type="predicted"/>
<reference evidence="4" key="1">
    <citation type="submission" date="2021-05" db="EMBL/GenBank/DDBJ databases">
        <authorList>
            <person name="Tigano A."/>
        </authorList>
    </citation>
    <scope>NUCLEOTIDE SEQUENCE</scope>
</reference>
<evidence type="ECO:0000313" key="4">
    <source>
        <dbReference type="EMBL" id="CAG5929438.1"/>
    </source>
</evidence>
<feature type="compositionally biased region" description="Polar residues" evidence="1">
    <location>
        <begin position="551"/>
        <end position="580"/>
    </location>
</feature>
<dbReference type="PROSITE" id="PS51019">
    <property type="entry name" value="REELIN"/>
    <property type="match status" value="1"/>
</dbReference>
<evidence type="ECO:0000256" key="1">
    <source>
        <dbReference type="SAM" id="MobiDB-lite"/>
    </source>
</evidence>
<dbReference type="Pfam" id="PF02014">
    <property type="entry name" value="Reeler"/>
    <property type="match status" value="1"/>
</dbReference>
<keyword evidence="2" id="KW-1133">Transmembrane helix</keyword>
<dbReference type="InterPro" id="IPR002861">
    <property type="entry name" value="Reeler_dom"/>
</dbReference>
<feature type="transmembrane region" description="Helical" evidence="2">
    <location>
        <begin position="959"/>
        <end position="981"/>
    </location>
</feature>
<evidence type="ECO:0000313" key="5">
    <source>
        <dbReference type="Proteomes" id="UP000677803"/>
    </source>
</evidence>
<feature type="region of interest" description="Disordered" evidence="1">
    <location>
        <begin position="455"/>
        <end position="580"/>
    </location>
</feature>
<protein>
    <submittedName>
        <fullName evidence="4">(Atlantic silverside) hypothetical protein</fullName>
    </submittedName>
</protein>
<dbReference type="PANTHER" id="PTHR45828:SF51">
    <property type="entry name" value="REELIN DOMAIN-CONTAINING PROTEIN 1"/>
    <property type="match status" value="1"/>
</dbReference>
<dbReference type="Gene3D" id="2.60.40.4060">
    <property type="entry name" value="Reeler domain"/>
    <property type="match status" value="1"/>
</dbReference>